<keyword evidence="1" id="KW-0812">Transmembrane</keyword>
<dbReference type="AlphaFoldDB" id="A0AAD7GNL4"/>
<feature type="domain" description="DUF6570" evidence="2">
    <location>
        <begin position="68"/>
        <end position="103"/>
    </location>
</feature>
<proteinExistence type="predicted"/>
<feature type="transmembrane region" description="Helical" evidence="1">
    <location>
        <begin position="42"/>
        <end position="66"/>
    </location>
</feature>
<dbReference type="Proteomes" id="UP001215598">
    <property type="component" value="Unassembled WGS sequence"/>
</dbReference>
<keyword evidence="1" id="KW-0472">Membrane</keyword>
<gene>
    <name evidence="3" type="ORF">B0H16DRAFT_1749448</name>
</gene>
<evidence type="ECO:0000259" key="2">
    <source>
        <dbReference type="Pfam" id="PF20209"/>
    </source>
</evidence>
<keyword evidence="4" id="KW-1185">Reference proteome</keyword>
<accession>A0AAD7GNL4</accession>
<name>A0AAD7GNL4_9AGAR</name>
<feature type="domain" description="DUF6570" evidence="2">
    <location>
        <begin position="106"/>
        <end position="174"/>
    </location>
</feature>
<dbReference type="EMBL" id="JARKIB010000574">
    <property type="protein sequence ID" value="KAJ7699416.1"/>
    <property type="molecule type" value="Genomic_DNA"/>
</dbReference>
<sequence length="228" mass="26126">MKLLLMLEPNILICMSLLVTSALMGYAHSRYAGTFAVNGLRIAYFVALSATTRWIFLRMGHLIAIFTRKKIPKNALALHNWLGPVPPQLQNLKYAEKMMIARPVLKVYNKLPPSRDEMNEILAFIYTGSTPPTPEEFDRTPMLVRRSKVLAALEWLKLNHEGYQDLEISMDNLNTYSERDIPVAVDFRRSKQRPEDSHPLSARSVYDDGEEYGVESGECPFACTWFNR</sequence>
<keyword evidence="1" id="KW-1133">Transmembrane helix</keyword>
<organism evidence="3 4">
    <name type="scientific">Mycena metata</name>
    <dbReference type="NCBI Taxonomy" id="1033252"/>
    <lineage>
        <taxon>Eukaryota</taxon>
        <taxon>Fungi</taxon>
        <taxon>Dikarya</taxon>
        <taxon>Basidiomycota</taxon>
        <taxon>Agaricomycotina</taxon>
        <taxon>Agaricomycetes</taxon>
        <taxon>Agaricomycetidae</taxon>
        <taxon>Agaricales</taxon>
        <taxon>Marasmiineae</taxon>
        <taxon>Mycenaceae</taxon>
        <taxon>Mycena</taxon>
    </lineage>
</organism>
<dbReference type="Pfam" id="PF20209">
    <property type="entry name" value="DUF6570"/>
    <property type="match status" value="2"/>
</dbReference>
<comment type="caution">
    <text evidence="3">The sequence shown here is derived from an EMBL/GenBank/DDBJ whole genome shotgun (WGS) entry which is preliminary data.</text>
</comment>
<evidence type="ECO:0000256" key="1">
    <source>
        <dbReference type="SAM" id="Phobius"/>
    </source>
</evidence>
<protein>
    <recommendedName>
        <fullName evidence="2">DUF6570 domain-containing protein</fullName>
    </recommendedName>
</protein>
<evidence type="ECO:0000313" key="4">
    <source>
        <dbReference type="Proteomes" id="UP001215598"/>
    </source>
</evidence>
<evidence type="ECO:0000313" key="3">
    <source>
        <dbReference type="EMBL" id="KAJ7699416.1"/>
    </source>
</evidence>
<dbReference type="InterPro" id="IPR046700">
    <property type="entry name" value="DUF6570"/>
</dbReference>
<reference evidence="3" key="1">
    <citation type="submission" date="2023-03" db="EMBL/GenBank/DDBJ databases">
        <title>Massive genome expansion in bonnet fungi (Mycena s.s.) driven by repeated elements and novel gene families across ecological guilds.</title>
        <authorList>
            <consortium name="Lawrence Berkeley National Laboratory"/>
            <person name="Harder C.B."/>
            <person name="Miyauchi S."/>
            <person name="Viragh M."/>
            <person name="Kuo A."/>
            <person name="Thoen E."/>
            <person name="Andreopoulos B."/>
            <person name="Lu D."/>
            <person name="Skrede I."/>
            <person name="Drula E."/>
            <person name="Henrissat B."/>
            <person name="Morin E."/>
            <person name="Kohler A."/>
            <person name="Barry K."/>
            <person name="LaButti K."/>
            <person name="Morin E."/>
            <person name="Salamov A."/>
            <person name="Lipzen A."/>
            <person name="Mereny Z."/>
            <person name="Hegedus B."/>
            <person name="Baldrian P."/>
            <person name="Stursova M."/>
            <person name="Weitz H."/>
            <person name="Taylor A."/>
            <person name="Grigoriev I.V."/>
            <person name="Nagy L.G."/>
            <person name="Martin F."/>
            <person name="Kauserud H."/>
        </authorList>
    </citation>
    <scope>NUCLEOTIDE SEQUENCE</scope>
    <source>
        <strain evidence="3">CBHHK182m</strain>
    </source>
</reference>